<dbReference type="GO" id="GO:0005886">
    <property type="term" value="C:plasma membrane"/>
    <property type="evidence" value="ECO:0007669"/>
    <property type="project" value="TreeGrafter"/>
</dbReference>
<comment type="similarity">
    <text evidence="1 5">Belongs to the MreC family.</text>
</comment>
<dbReference type="RefSeq" id="WP_068960377.1">
    <property type="nucleotide sequence ID" value="NZ_CAJTAP010000006.1"/>
</dbReference>
<keyword evidence="10" id="KW-1185">Reference proteome</keyword>
<dbReference type="GeneID" id="65536078"/>
<dbReference type="STRING" id="1796646.A4V02_04340"/>
<evidence type="ECO:0000256" key="2">
    <source>
        <dbReference type="ARBA" id="ARBA00013855"/>
    </source>
</evidence>
<dbReference type="KEGG" id="pary:A4V02_04340"/>
<dbReference type="AlphaFoldDB" id="A0A1B1S8A2"/>
<keyword evidence="3 5" id="KW-0133">Cell shape</keyword>
<dbReference type="PIRSF" id="PIRSF038471">
    <property type="entry name" value="MreC"/>
    <property type="match status" value="1"/>
</dbReference>
<evidence type="ECO:0000256" key="5">
    <source>
        <dbReference type="PIRNR" id="PIRNR038471"/>
    </source>
</evidence>
<name>A0A1B1S8A2_9BACT</name>
<comment type="function">
    <text evidence="5">Involved in formation and maintenance of cell shape.</text>
</comment>
<evidence type="ECO:0000256" key="7">
    <source>
        <dbReference type="SAM" id="Phobius"/>
    </source>
</evidence>
<evidence type="ECO:0000313" key="9">
    <source>
        <dbReference type="EMBL" id="ANU63017.1"/>
    </source>
</evidence>
<dbReference type="InterPro" id="IPR042175">
    <property type="entry name" value="Cell/Rod_MreC_2"/>
</dbReference>
<dbReference type="Pfam" id="PF04085">
    <property type="entry name" value="MreC"/>
    <property type="match status" value="1"/>
</dbReference>
<feature type="transmembrane region" description="Helical" evidence="7">
    <location>
        <begin position="12"/>
        <end position="29"/>
    </location>
</feature>
<dbReference type="PANTHER" id="PTHR34138">
    <property type="entry name" value="CELL SHAPE-DETERMINING PROTEIN MREC"/>
    <property type="match status" value="1"/>
</dbReference>
<proteinExistence type="inferred from homology"/>
<dbReference type="Gene3D" id="2.40.10.350">
    <property type="entry name" value="Rod shape-determining protein MreC, domain 2"/>
    <property type="match status" value="1"/>
</dbReference>
<feature type="domain" description="Rod shape-determining protein MreC beta-barrel core" evidence="8">
    <location>
        <begin position="116"/>
        <end position="263"/>
    </location>
</feature>
<dbReference type="PANTHER" id="PTHR34138:SF1">
    <property type="entry name" value="CELL SHAPE-DETERMINING PROTEIN MREC"/>
    <property type="match status" value="1"/>
</dbReference>
<dbReference type="Proteomes" id="UP000186351">
    <property type="component" value="Chromosome"/>
</dbReference>
<keyword evidence="7" id="KW-1133">Transmembrane helix</keyword>
<dbReference type="InterPro" id="IPR007221">
    <property type="entry name" value="MreC"/>
</dbReference>
<accession>A0A1B1S8A2</accession>
<evidence type="ECO:0000259" key="8">
    <source>
        <dbReference type="Pfam" id="PF04085"/>
    </source>
</evidence>
<sequence>MSTLWDFLLKYSRWFLFTFYVVVSCILLFDTNPYQHYVWMTSAGRVTSAIYGVAANVTSYFHLHDINEDLQRRTADLELEVIGLRNQLRAMNEKVYADSLAHDSVMQPFDFIIAHVISNSVSRTHNYITIEKGRLDSVRPEMGVVDQNGVVGIVNVVGDHSARVISLLNPKMRLSCKVKGRDYFGSLVWDGRNPGEAVLEEMPRHERFRKGDTIVTSGYSAVFPEGIPVGTIISHEKEHDDNFYALRIKLLTDFSTLSTVRVIANDMRQELDSLTAGEENDSRTNP</sequence>
<gene>
    <name evidence="9" type="ORF">A4V02_04340</name>
</gene>
<dbReference type="NCBIfam" id="NF010532">
    <property type="entry name" value="PRK13922.9-3"/>
    <property type="match status" value="1"/>
</dbReference>
<keyword evidence="6" id="KW-0175">Coiled coil</keyword>
<feature type="coiled-coil region" evidence="6">
    <location>
        <begin position="67"/>
        <end position="94"/>
    </location>
</feature>
<dbReference type="InterPro" id="IPR055342">
    <property type="entry name" value="MreC_beta-barrel_core"/>
</dbReference>
<keyword evidence="7" id="KW-0472">Membrane</keyword>
<evidence type="ECO:0000256" key="6">
    <source>
        <dbReference type="SAM" id="Coils"/>
    </source>
</evidence>
<evidence type="ECO:0000313" key="10">
    <source>
        <dbReference type="Proteomes" id="UP000186351"/>
    </source>
</evidence>
<protein>
    <recommendedName>
        <fullName evidence="2 5">Cell shape-determining protein MreC</fullName>
    </recommendedName>
    <alternativeName>
        <fullName evidence="4 5">Cell shape protein MreC</fullName>
    </alternativeName>
</protein>
<evidence type="ECO:0000256" key="3">
    <source>
        <dbReference type="ARBA" id="ARBA00022960"/>
    </source>
</evidence>
<accession>A0A1Z2XKG1</accession>
<dbReference type="GO" id="GO:0008360">
    <property type="term" value="P:regulation of cell shape"/>
    <property type="evidence" value="ECO:0007669"/>
    <property type="project" value="UniProtKB-KW"/>
</dbReference>
<evidence type="ECO:0000256" key="4">
    <source>
        <dbReference type="ARBA" id="ARBA00032089"/>
    </source>
</evidence>
<dbReference type="OrthoDB" id="9811827at2"/>
<keyword evidence="7" id="KW-0812">Transmembrane</keyword>
<reference evidence="10" key="1">
    <citation type="submission" date="2016-04" db="EMBL/GenBank/DDBJ databases">
        <title>Complete Genome Sequences of Twelve Strains of a Stable Defined Moderately Diverse Mouse Microbiota 2 (sDMDMm2).</title>
        <authorList>
            <person name="Uchimura Y."/>
            <person name="Wyss M."/>
            <person name="Brugiroux S."/>
            <person name="Limenitakis J.P."/>
            <person name="Stecher B."/>
            <person name="McCoy K.D."/>
            <person name="Macpherson A.J."/>
        </authorList>
    </citation>
    <scope>NUCLEOTIDE SEQUENCE [LARGE SCALE GENOMIC DNA]</scope>
    <source>
        <strain evidence="10">YL27</strain>
    </source>
</reference>
<dbReference type="InterPro" id="IPR042177">
    <property type="entry name" value="Cell/Rod_1"/>
</dbReference>
<dbReference type="Gene3D" id="2.40.10.340">
    <property type="entry name" value="Rod shape-determining protein MreC, domain 1"/>
    <property type="match status" value="1"/>
</dbReference>
<evidence type="ECO:0000256" key="1">
    <source>
        <dbReference type="ARBA" id="ARBA00009369"/>
    </source>
</evidence>
<organism evidence="9 10">
    <name type="scientific">Muribaculum intestinale</name>
    <dbReference type="NCBI Taxonomy" id="1796646"/>
    <lineage>
        <taxon>Bacteria</taxon>
        <taxon>Pseudomonadati</taxon>
        <taxon>Bacteroidota</taxon>
        <taxon>Bacteroidia</taxon>
        <taxon>Bacteroidales</taxon>
        <taxon>Muribaculaceae</taxon>
        <taxon>Muribaculum</taxon>
    </lineage>
</organism>
<dbReference type="EMBL" id="CP015402">
    <property type="protein sequence ID" value="ANU63017.1"/>
    <property type="molecule type" value="Genomic_DNA"/>
</dbReference>